<keyword evidence="7" id="KW-0479">Metal-binding</keyword>
<comment type="cofactor">
    <cofactor evidence="1 7">
        <name>Ca(2+)</name>
        <dbReference type="ChEBI" id="CHEBI:29108"/>
    </cofactor>
</comment>
<dbReference type="Proteomes" id="UP000316726">
    <property type="component" value="Chromosome 6"/>
</dbReference>
<evidence type="ECO:0000313" key="12">
    <source>
        <dbReference type="Proteomes" id="UP000316726"/>
    </source>
</evidence>
<organism evidence="11 12">
    <name type="scientific">Chloropicon primus</name>
    <dbReference type="NCBI Taxonomy" id="1764295"/>
    <lineage>
        <taxon>Eukaryota</taxon>
        <taxon>Viridiplantae</taxon>
        <taxon>Chlorophyta</taxon>
        <taxon>Chloropicophyceae</taxon>
        <taxon>Chloropicales</taxon>
        <taxon>Chloropicaceae</taxon>
        <taxon>Chloropicon</taxon>
    </lineage>
</organism>
<dbReference type="AlphaFoldDB" id="A0A5B8MN30"/>
<feature type="disulfide bond" evidence="8">
    <location>
        <begin position="366"/>
        <end position="402"/>
    </location>
</feature>
<dbReference type="GO" id="GO:0005783">
    <property type="term" value="C:endoplasmic reticulum"/>
    <property type="evidence" value="ECO:0007669"/>
    <property type="project" value="TreeGrafter"/>
</dbReference>
<evidence type="ECO:0000256" key="7">
    <source>
        <dbReference type="PIRSR" id="PIRSR601382-2"/>
    </source>
</evidence>
<name>A0A5B8MN30_9CHLO</name>
<dbReference type="Pfam" id="PF01532">
    <property type="entry name" value="Glyco_hydro_47"/>
    <property type="match status" value="1"/>
</dbReference>
<dbReference type="EMBL" id="CP031039">
    <property type="protein sequence ID" value="QDZ21691.1"/>
    <property type="molecule type" value="Genomic_DNA"/>
</dbReference>
<dbReference type="STRING" id="1764295.A0A5B8MN30"/>
<evidence type="ECO:0000313" key="11">
    <source>
        <dbReference type="EMBL" id="QDZ21691.1"/>
    </source>
</evidence>
<evidence type="ECO:0000256" key="8">
    <source>
        <dbReference type="PIRSR" id="PIRSR601382-3"/>
    </source>
</evidence>
<feature type="active site" description="Proton donor" evidence="6">
    <location>
        <position position="416"/>
    </location>
</feature>
<evidence type="ECO:0000256" key="1">
    <source>
        <dbReference type="ARBA" id="ARBA00001913"/>
    </source>
</evidence>
<dbReference type="InterPro" id="IPR001382">
    <property type="entry name" value="Glyco_hydro_47"/>
</dbReference>
<evidence type="ECO:0000256" key="6">
    <source>
        <dbReference type="PIRSR" id="PIRSR601382-1"/>
    </source>
</evidence>
<proteinExistence type="inferred from homology"/>
<dbReference type="GO" id="GO:0005509">
    <property type="term" value="F:calcium ion binding"/>
    <property type="evidence" value="ECO:0007669"/>
    <property type="project" value="InterPro"/>
</dbReference>
<dbReference type="PANTHER" id="PTHR11742">
    <property type="entry name" value="MANNOSYL-OLIGOSACCHARIDE ALPHA-1,2-MANNOSIDASE-RELATED"/>
    <property type="match status" value="1"/>
</dbReference>
<evidence type="ECO:0000256" key="4">
    <source>
        <dbReference type="ARBA" id="ARBA00022801"/>
    </source>
</evidence>
<dbReference type="InterPro" id="IPR050749">
    <property type="entry name" value="Glycosyl_Hydrolase_47"/>
</dbReference>
<dbReference type="SUPFAM" id="SSF48225">
    <property type="entry name" value="Seven-hairpin glycosidases"/>
    <property type="match status" value="1"/>
</dbReference>
<keyword evidence="10" id="KW-1133">Transmembrane helix</keyword>
<accession>A0A5B8MN30</accession>
<evidence type="ECO:0000256" key="5">
    <source>
        <dbReference type="ARBA" id="ARBA00023157"/>
    </source>
</evidence>
<comment type="similarity">
    <text evidence="3 9">Belongs to the glycosyl hydrolase 47 family.</text>
</comment>
<keyword evidence="12" id="KW-1185">Reference proteome</keyword>
<reference evidence="11 12" key="1">
    <citation type="submission" date="2018-07" db="EMBL/GenBank/DDBJ databases">
        <title>The complete nuclear genome of the prasinophyte Chloropicon primus (CCMP1205).</title>
        <authorList>
            <person name="Pombert J.-F."/>
            <person name="Otis C."/>
            <person name="Turmel M."/>
            <person name="Lemieux C."/>
        </authorList>
    </citation>
    <scope>NUCLEOTIDE SEQUENCE [LARGE SCALE GENOMIC DNA]</scope>
    <source>
        <strain evidence="11 12">CCMP1205</strain>
    </source>
</reference>
<comment type="pathway">
    <text evidence="2">Protein modification; protein glycosylation.</text>
</comment>
<feature type="active site" evidence="6">
    <location>
        <position position="296"/>
    </location>
</feature>
<dbReference type="PRINTS" id="PR00747">
    <property type="entry name" value="GLYHDRLASE47"/>
</dbReference>
<dbReference type="GO" id="GO:0004571">
    <property type="term" value="F:mannosyl-oligosaccharide 1,2-alpha-mannosidase activity"/>
    <property type="evidence" value="ECO:0007669"/>
    <property type="project" value="InterPro"/>
</dbReference>
<keyword evidence="7" id="KW-0106">Calcium</keyword>
<evidence type="ECO:0000256" key="10">
    <source>
        <dbReference type="SAM" id="Phobius"/>
    </source>
</evidence>
<keyword evidence="9" id="KW-0326">Glycosidase</keyword>
<protein>
    <recommendedName>
        <fullName evidence="9">alpha-1,2-Mannosidase</fullName>
        <ecNumber evidence="9">3.2.1.-</ecNumber>
    </recommendedName>
</protein>
<keyword evidence="10" id="KW-0812">Transmembrane</keyword>
<sequence>MPRQGSWFFCNVLAVVILLAFIGSILFSLSLPPARKEPRVRREVLEVGRAQGRGPAGSFREDVAARARGGGEANDSVSEERRAAVRDAMKHAWRGYRKYAFGEDELEPVTKTSVNDFGHLGATAIDAIDTLWIMGLEDEYKEAREVMTGFREKMMGATPLSTFECTIRLLGGFMSVYYLTGDKLFLDNARDLGDRLLSAYAKGGVGMPSNMVSLQSQDLNQEWEGVKHHLAEFGTTQLEFYALSRETGDMKYAEASAKPLVAVHERNKNHYLLPAHFFGNGNKASPEAYTVAGYADSYYEYLLKAWVQAGAHRGDMVHDTGKRWEGAMDEMIQYLVNRRGGVTTLLEVQGLLNGGFLHMQMDHLACFAPGMLALGTHKAKSLLSFEKRLKFMEIAEELTETCYKMYSTTETGLAGENYRVFFGEIQVADKKNMLRPEAVESLMILYRVTGKNKYREWGWEIFQAIEKHCKVEAGYSGVRDVTQEPAELDNKMQSWFLAETLKYLYLLFSPTDVVSLDEWVFNTEAHPLMIW</sequence>
<feature type="binding site" evidence="7">
    <location>
        <position position="523"/>
    </location>
    <ligand>
        <name>Ca(2+)</name>
        <dbReference type="ChEBI" id="CHEBI:29108"/>
    </ligand>
</feature>
<feature type="transmembrane region" description="Helical" evidence="10">
    <location>
        <begin position="6"/>
        <end position="31"/>
    </location>
</feature>
<dbReference type="PANTHER" id="PTHR11742:SF6">
    <property type="entry name" value="MANNOSYL-OLIGOSACCHARIDE ALPHA-1,2-MANNOSIDASE IA-RELATED"/>
    <property type="match status" value="1"/>
</dbReference>
<feature type="active site" description="Proton donor" evidence="6">
    <location>
        <position position="164"/>
    </location>
</feature>
<keyword evidence="4 9" id="KW-0378">Hydrolase</keyword>
<dbReference type="GO" id="GO:0005975">
    <property type="term" value="P:carbohydrate metabolic process"/>
    <property type="evidence" value="ECO:0007669"/>
    <property type="project" value="InterPro"/>
</dbReference>
<keyword evidence="10" id="KW-0472">Membrane</keyword>
<dbReference type="EC" id="3.2.1.-" evidence="9"/>
<evidence type="ECO:0000256" key="2">
    <source>
        <dbReference type="ARBA" id="ARBA00004922"/>
    </source>
</evidence>
<dbReference type="GO" id="GO:0000139">
    <property type="term" value="C:Golgi membrane"/>
    <property type="evidence" value="ECO:0007669"/>
    <property type="project" value="TreeGrafter"/>
</dbReference>
<evidence type="ECO:0000256" key="9">
    <source>
        <dbReference type="RuleBase" id="RU361193"/>
    </source>
</evidence>
<evidence type="ECO:0000256" key="3">
    <source>
        <dbReference type="ARBA" id="ARBA00007658"/>
    </source>
</evidence>
<gene>
    <name evidence="11" type="ORF">A3770_06p42090</name>
</gene>
<feature type="active site" evidence="6">
    <location>
        <position position="437"/>
    </location>
</feature>
<keyword evidence="5 8" id="KW-1015">Disulfide bond</keyword>
<dbReference type="InterPro" id="IPR012341">
    <property type="entry name" value="6hp_glycosidase-like_sf"/>
</dbReference>
<dbReference type="Gene3D" id="1.50.10.10">
    <property type="match status" value="1"/>
</dbReference>
<dbReference type="OrthoDB" id="8118055at2759"/>
<dbReference type="InterPro" id="IPR036026">
    <property type="entry name" value="Seven-hairpin_glycosidases"/>
</dbReference>